<comment type="caution">
    <text evidence="3">The sequence shown here is derived from an EMBL/GenBank/DDBJ whole genome shotgun (WGS) entry which is preliminary data.</text>
</comment>
<keyword evidence="1" id="KW-0732">Signal</keyword>
<name>A0ABD3XL12_SINWO</name>
<dbReference type="EMBL" id="JBJQND010000002">
    <property type="protein sequence ID" value="KAL3886782.1"/>
    <property type="molecule type" value="Genomic_DNA"/>
</dbReference>
<organism evidence="3 4">
    <name type="scientific">Sinanodonta woodiana</name>
    <name type="common">Chinese pond mussel</name>
    <name type="synonym">Anodonta woodiana</name>
    <dbReference type="NCBI Taxonomy" id="1069815"/>
    <lineage>
        <taxon>Eukaryota</taxon>
        <taxon>Metazoa</taxon>
        <taxon>Spiralia</taxon>
        <taxon>Lophotrochozoa</taxon>
        <taxon>Mollusca</taxon>
        <taxon>Bivalvia</taxon>
        <taxon>Autobranchia</taxon>
        <taxon>Heteroconchia</taxon>
        <taxon>Palaeoheterodonta</taxon>
        <taxon>Unionida</taxon>
        <taxon>Unionoidea</taxon>
        <taxon>Unionidae</taxon>
        <taxon>Unioninae</taxon>
        <taxon>Sinanodonta</taxon>
    </lineage>
</organism>
<feature type="domain" description="MD-2-related lipid-recognition" evidence="2">
    <location>
        <begin position="68"/>
        <end position="179"/>
    </location>
</feature>
<dbReference type="Pfam" id="PF02221">
    <property type="entry name" value="E1_DerP2_DerF2"/>
    <property type="match status" value="1"/>
</dbReference>
<accession>A0ABD3XL12</accession>
<proteinExistence type="predicted"/>
<protein>
    <recommendedName>
        <fullName evidence="2">MD-2-related lipid-recognition domain-containing protein</fullName>
    </recommendedName>
</protein>
<sequence>MNLVVLFLISQILSAALSTTESLFDLFELPWLQLDTDSLRSPPSLLGSDGPGLPDMSMGYMENCDPTSKYNISWQPKDIDPHSPLEVFVNYTAPAEFDEGEFSWDIKYRFIHVIKTEKISCTKIAEFCPLTKGGFLSFNYLVGVGTVIRFKKFKGTFKVKAVAENKHHENLLCVKFTAKVI</sequence>
<dbReference type="InterPro" id="IPR014756">
    <property type="entry name" value="Ig_E-set"/>
</dbReference>
<dbReference type="InterPro" id="IPR003172">
    <property type="entry name" value="ML_dom"/>
</dbReference>
<feature type="signal peptide" evidence="1">
    <location>
        <begin position="1"/>
        <end position="18"/>
    </location>
</feature>
<reference evidence="3 4" key="1">
    <citation type="submission" date="2024-11" db="EMBL/GenBank/DDBJ databases">
        <title>Chromosome-level genome assembly of the freshwater bivalve Anodonta woodiana.</title>
        <authorList>
            <person name="Chen X."/>
        </authorList>
    </citation>
    <scope>NUCLEOTIDE SEQUENCE [LARGE SCALE GENOMIC DNA]</scope>
    <source>
        <strain evidence="3">MN2024</strain>
        <tissue evidence="3">Gills</tissue>
    </source>
</reference>
<feature type="chain" id="PRO_5044862128" description="MD-2-related lipid-recognition domain-containing protein" evidence="1">
    <location>
        <begin position="19"/>
        <end position="181"/>
    </location>
</feature>
<evidence type="ECO:0000259" key="2">
    <source>
        <dbReference type="Pfam" id="PF02221"/>
    </source>
</evidence>
<evidence type="ECO:0000313" key="3">
    <source>
        <dbReference type="EMBL" id="KAL3886782.1"/>
    </source>
</evidence>
<gene>
    <name evidence="3" type="ORF">ACJMK2_026754</name>
</gene>
<evidence type="ECO:0000256" key="1">
    <source>
        <dbReference type="SAM" id="SignalP"/>
    </source>
</evidence>
<evidence type="ECO:0000313" key="4">
    <source>
        <dbReference type="Proteomes" id="UP001634394"/>
    </source>
</evidence>
<dbReference type="Proteomes" id="UP001634394">
    <property type="component" value="Unassembled WGS sequence"/>
</dbReference>
<keyword evidence="4" id="KW-1185">Reference proteome</keyword>
<dbReference type="AlphaFoldDB" id="A0ABD3XL12"/>
<dbReference type="Gene3D" id="2.60.40.770">
    <property type="match status" value="1"/>
</dbReference>
<dbReference type="SUPFAM" id="SSF81296">
    <property type="entry name" value="E set domains"/>
    <property type="match status" value="1"/>
</dbReference>